<evidence type="ECO:0000313" key="4">
    <source>
        <dbReference type="EMBL" id="QIS02137.1"/>
    </source>
</evidence>
<dbReference type="GO" id="GO:0004312">
    <property type="term" value="F:fatty acid synthase activity"/>
    <property type="evidence" value="ECO:0007669"/>
    <property type="project" value="TreeGrafter"/>
</dbReference>
<dbReference type="SUPFAM" id="SSF55048">
    <property type="entry name" value="Probable ACP-binding domain of malonyl-CoA ACP transacylase"/>
    <property type="match status" value="1"/>
</dbReference>
<name>A0A6G9XMI9_NOCBR</name>
<dbReference type="SMART" id="SM00827">
    <property type="entry name" value="PKS_AT"/>
    <property type="match status" value="1"/>
</dbReference>
<reference evidence="4 5" key="1">
    <citation type="journal article" date="2019" name="ACS Chem. Biol.">
        <title>Identification and Mobilization of a Cryptic Antibiotic Biosynthesis Gene Locus from a Human-Pathogenic Nocardia Isolate.</title>
        <authorList>
            <person name="Herisse M."/>
            <person name="Ishida K."/>
            <person name="Porter J.L."/>
            <person name="Howden B."/>
            <person name="Hertweck C."/>
            <person name="Stinear T.P."/>
            <person name="Pidot S.J."/>
        </authorList>
    </citation>
    <scope>NUCLEOTIDE SEQUENCE [LARGE SCALE GENOMIC DNA]</scope>
    <source>
        <strain evidence="4 5">AUSMDU00024985</strain>
    </source>
</reference>
<sequence>MGNPSLVMMFPGQGSQYPGMAAGLYRQEPTFTRAMDEVFTAFGTEGAALREDWLAETPTVPIDHVTRAQPLLFAVDYAMARMVRNWGFDPDVVIGHSIGELAAATFAEILSLPEATGVVLDRVRRIAAAPAGGMLAVAATVEEVEPYLSADVALAAINAPRQTILAGPDTALAAVSADLRAAGRTCRTVPSLSAFHSPMLQPAATGSLAYLATLTPRTPRVPVYSCYTTRPLDQATIADPAYWAHHPVATVRFWPTLDALVGAHERLVCVEAGPGQGLSTVARRHPTMRAGRGTVVSVSPARAGGAQWQAAAAAFAALTAACPPLP</sequence>
<accession>A0A6G9XMI9</accession>
<evidence type="ECO:0000259" key="3">
    <source>
        <dbReference type="SMART" id="SM00827"/>
    </source>
</evidence>
<feature type="domain" description="Malonyl-CoA:ACP transacylase (MAT)" evidence="3">
    <location>
        <begin position="9"/>
        <end position="322"/>
    </location>
</feature>
<dbReference type="Gene3D" id="3.30.70.250">
    <property type="entry name" value="Malonyl-CoA ACP transacylase, ACP-binding"/>
    <property type="match status" value="1"/>
</dbReference>
<dbReference type="Gene3D" id="3.30.70.3290">
    <property type="match status" value="1"/>
</dbReference>
<organism evidence="4 5">
    <name type="scientific">Nocardia brasiliensis</name>
    <dbReference type="NCBI Taxonomy" id="37326"/>
    <lineage>
        <taxon>Bacteria</taxon>
        <taxon>Bacillati</taxon>
        <taxon>Actinomycetota</taxon>
        <taxon>Actinomycetes</taxon>
        <taxon>Mycobacteriales</taxon>
        <taxon>Nocardiaceae</taxon>
        <taxon>Nocardia</taxon>
    </lineage>
</organism>
<proteinExistence type="predicted"/>
<protein>
    <submittedName>
        <fullName evidence="4">Acyltransferase domain-containing protein</fullName>
    </submittedName>
</protein>
<dbReference type="SUPFAM" id="SSF52151">
    <property type="entry name" value="FabD/lysophospholipase-like"/>
    <property type="match status" value="1"/>
</dbReference>
<evidence type="ECO:0000313" key="5">
    <source>
        <dbReference type="Proteomes" id="UP000501705"/>
    </source>
</evidence>
<dbReference type="InterPro" id="IPR014043">
    <property type="entry name" value="Acyl_transferase_dom"/>
</dbReference>
<dbReference type="RefSeq" id="WP_167461240.1">
    <property type="nucleotide sequence ID" value="NZ_CP046171.1"/>
</dbReference>
<evidence type="ECO:0000256" key="1">
    <source>
        <dbReference type="ARBA" id="ARBA00022679"/>
    </source>
</evidence>
<keyword evidence="1 4" id="KW-0808">Transferase</keyword>
<dbReference type="Pfam" id="PF00698">
    <property type="entry name" value="Acyl_transf_1"/>
    <property type="match status" value="1"/>
</dbReference>
<dbReference type="AlphaFoldDB" id="A0A6G9XMI9"/>
<gene>
    <name evidence="4" type="ORF">F5X71_07235</name>
</gene>
<evidence type="ECO:0000256" key="2">
    <source>
        <dbReference type="ARBA" id="ARBA00023315"/>
    </source>
</evidence>
<dbReference type="GO" id="GO:0006633">
    <property type="term" value="P:fatty acid biosynthetic process"/>
    <property type="evidence" value="ECO:0007669"/>
    <property type="project" value="TreeGrafter"/>
</dbReference>
<keyword evidence="2 4" id="KW-0012">Acyltransferase</keyword>
<dbReference type="Proteomes" id="UP000501705">
    <property type="component" value="Chromosome"/>
</dbReference>
<dbReference type="InterPro" id="IPR016035">
    <property type="entry name" value="Acyl_Trfase/lysoPLipase"/>
</dbReference>
<dbReference type="InterPro" id="IPR050091">
    <property type="entry name" value="PKS_NRPS_Biosynth_Enz"/>
</dbReference>
<dbReference type="InterPro" id="IPR001227">
    <property type="entry name" value="Ac_transferase_dom_sf"/>
</dbReference>
<dbReference type="Gene3D" id="3.40.366.10">
    <property type="entry name" value="Malonyl-Coenzyme A Acyl Carrier Protein, domain 2"/>
    <property type="match status" value="1"/>
</dbReference>
<dbReference type="InterPro" id="IPR016036">
    <property type="entry name" value="Malonyl_transacylase_ACP-bd"/>
</dbReference>
<dbReference type="PANTHER" id="PTHR43775:SF51">
    <property type="entry name" value="INACTIVE PHENOLPHTHIOCEROL SYNTHESIS POLYKETIDE SYNTHASE TYPE I PKS1-RELATED"/>
    <property type="match status" value="1"/>
</dbReference>
<dbReference type="EMBL" id="CP046171">
    <property type="protein sequence ID" value="QIS02137.1"/>
    <property type="molecule type" value="Genomic_DNA"/>
</dbReference>
<dbReference type="PANTHER" id="PTHR43775">
    <property type="entry name" value="FATTY ACID SYNTHASE"/>
    <property type="match status" value="1"/>
</dbReference>